<protein>
    <submittedName>
        <fullName evidence="1">Uncharacterized protein</fullName>
    </submittedName>
</protein>
<dbReference type="AlphaFoldDB" id="A0A4P6ESR5"/>
<reference evidence="1 2" key="1">
    <citation type="submission" date="2019-01" db="EMBL/GenBank/DDBJ databases">
        <title>Genome sequencing of strain FW100M-2.</title>
        <authorList>
            <person name="Heo J."/>
            <person name="Kim S.-J."/>
            <person name="Kim J.-S."/>
            <person name="Hong S.-B."/>
            <person name="Kwon S.-W."/>
        </authorList>
    </citation>
    <scope>NUCLEOTIDE SEQUENCE [LARGE SCALE GENOMIC DNA]</scope>
    <source>
        <strain evidence="1 2">FW100M-2</strain>
    </source>
</reference>
<dbReference type="KEGG" id="pprt:ET464_05635"/>
<organism evidence="1 2">
    <name type="scientific">Paenibacillus protaetiae</name>
    <dbReference type="NCBI Taxonomy" id="2509456"/>
    <lineage>
        <taxon>Bacteria</taxon>
        <taxon>Bacillati</taxon>
        <taxon>Bacillota</taxon>
        <taxon>Bacilli</taxon>
        <taxon>Bacillales</taxon>
        <taxon>Paenibacillaceae</taxon>
        <taxon>Paenibacillus</taxon>
    </lineage>
</organism>
<gene>
    <name evidence="1" type="ORF">ET464_05635</name>
</gene>
<dbReference type="Proteomes" id="UP000293568">
    <property type="component" value="Chromosome"/>
</dbReference>
<proteinExistence type="predicted"/>
<dbReference type="EMBL" id="CP035492">
    <property type="protein sequence ID" value="QAY65944.1"/>
    <property type="molecule type" value="Genomic_DNA"/>
</dbReference>
<evidence type="ECO:0000313" key="2">
    <source>
        <dbReference type="Proteomes" id="UP000293568"/>
    </source>
</evidence>
<evidence type="ECO:0000313" key="1">
    <source>
        <dbReference type="EMBL" id="QAY65944.1"/>
    </source>
</evidence>
<keyword evidence="2" id="KW-1185">Reference proteome</keyword>
<accession>A0A4P6ESR5</accession>
<dbReference type="RefSeq" id="WP_129438998.1">
    <property type="nucleotide sequence ID" value="NZ_CP035492.1"/>
</dbReference>
<dbReference type="OrthoDB" id="2960956at2"/>
<sequence>MEQIIRHYNGVEAPNGTIVHGLAAYETWIDAFRGGQIEPNGNAYNAAVIQEARMYASLFLSELAESWESGQDADADADSEVRAICREAAALYGETAEQLKTLTTRFPFPAGGDPHAAAEANAAIAALQQAYKLETEAFALLEQLHRILS</sequence>
<name>A0A4P6ESR5_9BACL</name>